<keyword evidence="5 7" id="KW-0521">NADP</keyword>
<feature type="domain" description="DHFR" evidence="8">
    <location>
        <begin position="2"/>
        <end position="167"/>
    </location>
</feature>
<dbReference type="CDD" id="cd00209">
    <property type="entry name" value="DHFR"/>
    <property type="match status" value="1"/>
</dbReference>
<accession>A0ABP9AEQ0</accession>
<dbReference type="PANTHER" id="PTHR48069">
    <property type="entry name" value="DIHYDROFOLATE REDUCTASE"/>
    <property type="match status" value="1"/>
</dbReference>
<dbReference type="EMBL" id="BAABKO010000004">
    <property type="protein sequence ID" value="GAA4779446.1"/>
    <property type="molecule type" value="Genomic_DNA"/>
</dbReference>
<evidence type="ECO:0000256" key="1">
    <source>
        <dbReference type="ARBA" id="ARBA00004903"/>
    </source>
</evidence>
<evidence type="ECO:0000313" key="9">
    <source>
        <dbReference type="EMBL" id="GAA4779446.1"/>
    </source>
</evidence>
<evidence type="ECO:0000256" key="4">
    <source>
        <dbReference type="ARBA" id="ARBA00022563"/>
    </source>
</evidence>
<comment type="function">
    <text evidence="7">Key enzyme in folate metabolism. Catalyzes an essential reaction for de novo glycine and purine synthesis, and for DNA precursor synthesis.</text>
</comment>
<evidence type="ECO:0000256" key="5">
    <source>
        <dbReference type="ARBA" id="ARBA00022857"/>
    </source>
</evidence>
<evidence type="ECO:0000313" key="10">
    <source>
        <dbReference type="Proteomes" id="UP001501645"/>
    </source>
</evidence>
<dbReference type="Gene3D" id="3.40.430.10">
    <property type="entry name" value="Dihydrofolate Reductase, subunit A"/>
    <property type="match status" value="1"/>
</dbReference>
<dbReference type="Pfam" id="PF00186">
    <property type="entry name" value="DHFR_1"/>
    <property type="match status" value="1"/>
</dbReference>
<keyword evidence="10" id="KW-1185">Reference proteome</keyword>
<evidence type="ECO:0000256" key="2">
    <source>
        <dbReference type="ARBA" id="ARBA00009539"/>
    </source>
</evidence>
<reference evidence="10" key="1">
    <citation type="journal article" date="2019" name="Int. J. Syst. Evol. Microbiol.">
        <title>The Global Catalogue of Microorganisms (GCM) 10K type strain sequencing project: providing services to taxonomists for standard genome sequencing and annotation.</title>
        <authorList>
            <consortium name="The Broad Institute Genomics Platform"/>
            <consortium name="The Broad Institute Genome Sequencing Center for Infectious Disease"/>
            <person name="Wu L."/>
            <person name="Ma J."/>
        </authorList>
    </citation>
    <scope>NUCLEOTIDE SEQUENCE [LARGE SCALE GENOMIC DNA]</scope>
    <source>
        <strain evidence="10">JCM 18537</strain>
    </source>
</reference>
<comment type="similarity">
    <text evidence="2 7">Belongs to the dihydrofolate reductase family.</text>
</comment>
<comment type="caution">
    <text evidence="9">The sequence shown here is derived from an EMBL/GenBank/DDBJ whole genome shotgun (WGS) entry which is preliminary data.</text>
</comment>
<evidence type="ECO:0000256" key="7">
    <source>
        <dbReference type="PIRNR" id="PIRNR000194"/>
    </source>
</evidence>
<evidence type="ECO:0000256" key="3">
    <source>
        <dbReference type="ARBA" id="ARBA00012856"/>
    </source>
</evidence>
<comment type="catalytic activity">
    <reaction evidence="7">
        <text>(6S)-5,6,7,8-tetrahydrofolate + NADP(+) = 7,8-dihydrofolate + NADPH + H(+)</text>
        <dbReference type="Rhea" id="RHEA:15009"/>
        <dbReference type="ChEBI" id="CHEBI:15378"/>
        <dbReference type="ChEBI" id="CHEBI:57451"/>
        <dbReference type="ChEBI" id="CHEBI:57453"/>
        <dbReference type="ChEBI" id="CHEBI:57783"/>
        <dbReference type="ChEBI" id="CHEBI:58349"/>
        <dbReference type="EC" id="1.5.1.3"/>
    </reaction>
</comment>
<dbReference type="EC" id="1.5.1.3" evidence="3 7"/>
<dbReference type="InterPro" id="IPR001796">
    <property type="entry name" value="DHFR_dom"/>
</dbReference>
<dbReference type="PRINTS" id="PR00070">
    <property type="entry name" value="DHFR"/>
</dbReference>
<keyword evidence="4 7" id="KW-0554">One-carbon metabolism</keyword>
<keyword evidence="6 7" id="KW-0560">Oxidoreductase</keyword>
<dbReference type="PANTHER" id="PTHR48069:SF3">
    <property type="entry name" value="DIHYDROFOLATE REDUCTASE"/>
    <property type="match status" value="1"/>
</dbReference>
<comment type="pathway">
    <text evidence="1 7">Cofactor biosynthesis; tetrahydrofolate biosynthesis; 5,6,7,8-tetrahydrofolate from 7,8-dihydrofolate: step 1/1.</text>
</comment>
<dbReference type="InterPro" id="IPR012259">
    <property type="entry name" value="DHFR"/>
</dbReference>
<dbReference type="PIRSF" id="PIRSF000194">
    <property type="entry name" value="DHFR"/>
    <property type="match status" value="1"/>
</dbReference>
<sequence>MTIRSIWAQSRTGAIGADGGMLWQLPEDMAYFRRATTGLPVVMGRKTWLSFPERFRPLPERPNIVVTRDAAFQADGAEVVHSLDDAVRAAERIDDEVWIIGGAEIYAQAMDIADELWVTEVDVDVEGDAYAPDVDETWEVVRSEPADRSGWLESRTGTRYRFLVYRRAL</sequence>
<protein>
    <recommendedName>
        <fullName evidence="3 7">Dihydrofolate reductase</fullName>
        <ecNumber evidence="3 7">1.5.1.3</ecNumber>
    </recommendedName>
</protein>
<dbReference type="RefSeq" id="WP_345439776.1">
    <property type="nucleotide sequence ID" value="NZ_BAABKO010000004.1"/>
</dbReference>
<evidence type="ECO:0000256" key="6">
    <source>
        <dbReference type="ARBA" id="ARBA00023002"/>
    </source>
</evidence>
<evidence type="ECO:0000259" key="8">
    <source>
        <dbReference type="PROSITE" id="PS51330"/>
    </source>
</evidence>
<dbReference type="PROSITE" id="PS51330">
    <property type="entry name" value="DHFR_2"/>
    <property type="match status" value="1"/>
</dbReference>
<dbReference type="InterPro" id="IPR024072">
    <property type="entry name" value="DHFR-like_dom_sf"/>
</dbReference>
<proteinExistence type="inferred from homology"/>
<gene>
    <name evidence="9" type="ORF">GCM10023351_25590</name>
</gene>
<dbReference type="SUPFAM" id="SSF53597">
    <property type="entry name" value="Dihydrofolate reductase-like"/>
    <property type="match status" value="1"/>
</dbReference>
<dbReference type="Proteomes" id="UP001501645">
    <property type="component" value="Unassembled WGS sequence"/>
</dbReference>
<name>A0ABP9AEQ0_9MICO</name>
<organism evidence="9 10">
    <name type="scientific">Microbacterium gilvum</name>
    <dbReference type="NCBI Taxonomy" id="1336204"/>
    <lineage>
        <taxon>Bacteria</taxon>
        <taxon>Bacillati</taxon>
        <taxon>Actinomycetota</taxon>
        <taxon>Actinomycetes</taxon>
        <taxon>Micrococcales</taxon>
        <taxon>Microbacteriaceae</taxon>
        <taxon>Microbacterium</taxon>
    </lineage>
</organism>